<dbReference type="Gene3D" id="3.40.50.2300">
    <property type="match status" value="1"/>
</dbReference>
<dbReference type="SUPFAM" id="SSF52172">
    <property type="entry name" value="CheY-like"/>
    <property type="match status" value="1"/>
</dbReference>
<evidence type="ECO:0000313" key="5">
    <source>
        <dbReference type="Proteomes" id="UP000325289"/>
    </source>
</evidence>
<dbReference type="Pfam" id="PF00072">
    <property type="entry name" value="Response_reg"/>
    <property type="match status" value="1"/>
</dbReference>
<dbReference type="InterPro" id="IPR011006">
    <property type="entry name" value="CheY-like_superfamily"/>
</dbReference>
<accession>A0A1I2A9Y0</accession>
<dbReference type="InterPro" id="IPR001789">
    <property type="entry name" value="Sig_transdc_resp-reg_receiver"/>
</dbReference>
<feature type="domain" description="Response regulatory" evidence="3">
    <location>
        <begin position="2"/>
        <end position="112"/>
    </location>
</feature>
<dbReference type="PROSITE" id="PS50110">
    <property type="entry name" value="RESPONSE_REGULATORY"/>
    <property type="match status" value="1"/>
</dbReference>
<sequence>MKILICEDEAVIALALEDLLEDLGHEVAGSVRDSSAALRVARERGAELAIVDLGLADGWGGPRLIDELSALGVGCIVVSGQAEDLDAPEVTVGVLSKPVDERKLAELISRHAQR</sequence>
<dbReference type="PANTHER" id="PTHR44591">
    <property type="entry name" value="STRESS RESPONSE REGULATOR PROTEIN 1"/>
    <property type="match status" value="1"/>
</dbReference>
<evidence type="ECO:0000256" key="2">
    <source>
        <dbReference type="PROSITE-ProRule" id="PRU00169"/>
    </source>
</evidence>
<evidence type="ECO:0000313" key="4">
    <source>
        <dbReference type="EMBL" id="SFE40537.1"/>
    </source>
</evidence>
<dbReference type="SMART" id="SM00448">
    <property type="entry name" value="REC"/>
    <property type="match status" value="1"/>
</dbReference>
<name>A0A1I2A9Y0_9RHOB</name>
<reference evidence="4 5" key="1">
    <citation type="submission" date="2016-10" db="EMBL/GenBank/DDBJ databases">
        <authorList>
            <person name="Varghese N."/>
            <person name="Submissions S."/>
        </authorList>
    </citation>
    <scope>NUCLEOTIDE SEQUENCE [LARGE SCALE GENOMIC DNA]</scope>
    <source>
        <strain evidence="5">YIM D21,KCTC 23444,ACCC 10710</strain>
    </source>
</reference>
<proteinExistence type="predicted"/>
<evidence type="ECO:0000259" key="3">
    <source>
        <dbReference type="PROSITE" id="PS50110"/>
    </source>
</evidence>
<keyword evidence="1 2" id="KW-0597">Phosphoprotein</keyword>
<gene>
    <name evidence="4" type="ORF">SAMN04515678_109145</name>
</gene>
<protein>
    <submittedName>
        <fullName evidence="4">Response regulator receiver domain-containing protein</fullName>
    </submittedName>
</protein>
<evidence type="ECO:0000256" key="1">
    <source>
        <dbReference type="ARBA" id="ARBA00022553"/>
    </source>
</evidence>
<dbReference type="PANTHER" id="PTHR44591:SF24">
    <property type="entry name" value="PROTEIN-GLUTAMATE METHYLESTERASE_PROTEIN-GLUTAMINE GLUTAMINASE 1"/>
    <property type="match status" value="1"/>
</dbReference>
<dbReference type="EMBL" id="FOMS01000009">
    <property type="protein sequence ID" value="SFE40537.1"/>
    <property type="molecule type" value="Genomic_DNA"/>
</dbReference>
<feature type="modified residue" description="4-aspartylphosphate" evidence="2">
    <location>
        <position position="52"/>
    </location>
</feature>
<dbReference type="GO" id="GO:0000160">
    <property type="term" value="P:phosphorelay signal transduction system"/>
    <property type="evidence" value="ECO:0007669"/>
    <property type="project" value="InterPro"/>
</dbReference>
<dbReference type="AlphaFoldDB" id="A0A1I2A9Y0"/>
<dbReference type="InterPro" id="IPR050595">
    <property type="entry name" value="Bact_response_regulator"/>
</dbReference>
<keyword evidence="5" id="KW-1185">Reference proteome</keyword>
<organism evidence="4 5">
    <name type="scientific">Roseivivax sediminis</name>
    <dbReference type="NCBI Taxonomy" id="936889"/>
    <lineage>
        <taxon>Bacteria</taxon>
        <taxon>Pseudomonadati</taxon>
        <taxon>Pseudomonadota</taxon>
        <taxon>Alphaproteobacteria</taxon>
        <taxon>Rhodobacterales</taxon>
        <taxon>Roseobacteraceae</taxon>
        <taxon>Roseivivax</taxon>
    </lineage>
</organism>
<dbReference type="RefSeq" id="WP_188129699.1">
    <property type="nucleotide sequence ID" value="NZ_FOMS01000009.1"/>
</dbReference>
<dbReference type="Proteomes" id="UP000325289">
    <property type="component" value="Unassembled WGS sequence"/>
</dbReference>